<evidence type="ECO:0000256" key="4">
    <source>
        <dbReference type="ARBA" id="ARBA00022448"/>
    </source>
</evidence>
<evidence type="ECO:0000256" key="11">
    <source>
        <dbReference type="ARBA" id="ARBA00023136"/>
    </source>
</evidence>
<dbReference type="AlphaFoldDB" id="A5D6J3"/>
<evidence type="ECO:0000256" key="9">
    <source>
        <dbReference type="ARBA" id="ARBA00023065"/>
    </source>
</evidence>
<dbReference type="GO" id="GO:0015986">
    <property type="term" value="P:proton motive force-driven ATP synthesis"/>
    <property type="evidence" value="ECO:0007669"/>
    <property type="project" value="InterPro"/>
</dbReference>
<evidence type="ECO:0000256" key="3">
    <source>
        <dbReference type="ARBA" id="ARBA00011291"/>
    </source>
</evidence>
<protein>
    <recommendedName>
        <fullName evidence="12">ATP synthase complex subunit 8</fullName>
    </recommendedName>
</protein>
<keyword evidence="6 12" id="KW-0812">Transmembrane</keyword>
<name>A5D6J3_9MYRI</name>
<dbReference type="Pfam" id="PF00895">
    <property type="entry name" value="ATP-synt_8"/>
    <property type="match status" value="1"/>
</dbReference>
<geneLocation type="mitochondrion" evidence="14"/>
<comment type="subcellular location">
    <subcellularLocation>
        <location evidence="1 12">Mitochondrion membrane</location>
        <topology evidence="1 12">Single-pass membrane protein</topology>
    </subcellularLocation>
</comment>
<evidence type="ECO:0000256" key="2">
    <source>
        <dbReference type="ARBA" id="ARBA00008892"/>
    </source>
</evidence>
<dbReference type="EMBL" id="AY691655">
    <property type="protein sequence ID" value="AAU13937.1"/>
    <property type="molecule type" value="Genomic_DNA"/>
</dbReference>
<keyword evidence="11 13" id="KW-0472">Membrane</keyword>
<keyword evidence="5 12" id="KW-0138">CF(0)</keyword>
<evidence type="ECO:0000256" key="6">
    <source>
        <dbReference type="ARBA" id="ARBA00022692"/>
    </source>
</evidence>
<keyword evidence="4 12" id="KW-0813">Transport</keyword>
<organism evidence="14">
    <name type="scientific">Bothropolys sp. SP-2004</name>
    <dbReference type="NCBI Taxonomy" id="292347"/>
    <lineage>
        <taxon>Eukaryota</taxon>
        <taxon>Metazoa</taxon>
        <taxon>Ecdysozoa</taxon>
        <taxon>Arthropoda</taxon>
        <taxon>Myriapoda</taxon>
        <taxon>Chilopoda</taxon>
        <taxon>Pleurostigmophora</taxon>
        <taxon>Lithobiomorpha</taxon>
        <taxon>Ethopolyidae</taxon>
        <taxon>Bothropolys</taxon>
    </lineage>
</organism>
<gene>
    <name evidence="14" type="primary">ATP8</name>
</gene>
<dbReference type="InterPro" id="IPR001421">
    <property type="entry name" value="ATP8_metazoa"/>
</dbReference>
<evidence type="ECO:0000256" key="8">
    <source>
        <dbReference type="ARBA" id="ARBA00022989"/>
    </source>
</evidence>
<keyword evidence="10 12" id="KW-0496">Mitochondrion</keyword>
<dbReference type="GO" id="GO:0031966">
    <property type="term" value="C:mitochondrial membrane"/>
    <property type="evidence" value="ECO:0007669"/>
    <property type="project" value="UniProtKB-SubCell"/>
</dbReference>
<keyword evidence="8 13" id="KW-1133">Transmembrane helix</keyword>
<keyword evidence="9 12" id="KW-0406">Ion transport</keyword>
<evidence type="ECO:0000256" key="10">
    <source>
        <dbReference type="ARBA" id="ARBA00023128"/>
    </source>
</evidence>
<accession>A5D6J3</accession>
<reference evidence="14" key="1">
    <citation type="submission" date="2004-07" db="EMBL/GenBank/DDBJ databases">
        <authorList>
            <person name="Park S."/>
        </authorList>
    </citation>
    <scope>NUCLEOTIDE SEQUENCE</scope>
</reference>
<feature type="transmembrane region" description="Helical" evidence="13">
    <location>
        <begin position="6"/>
        <end position="32"/>
    </location>
</feature>
<dbReference type="GO" id="GO:0045259">
    <property type="term" value="C:proton-transporting ATP synthase complex"/>
    <property type="evidence" value="ECO:0007669"/>
    <property type="project" value="UniProtKB-KW"/>
</dbReference>
<sequence>MPQMSPLPWLILMIMFIYTLMFFMFLINYIYLPKSPKPSTDLLLTTKNWQ</sequence>
<keyword evidence="7 12" id="KW-0375">Hydrogen ion transport</keyword>
<evidence type="ECO:0000256" key="1">
    <source>
        <dbReference type="ARBA" id="ARBA00004304"/>
    </source>
</evidence>
<dbReference type="GO" id="GO:0015078">
    <property type="term" value="F:proton transmembrane transporter activity"/>
    <property type="evidence" value="ECO:0007669"/>
    <property type="project" value="InterPro"/>
</dbReference>
<comment type="similarity">
    <text evidence="2 12">Belongs to the ATPase protein 8 family.</text>
</comment>
<evidence type="ECO:0000313" key="14">
    <source>
        <dbReference type="EMBL" id="AAU13937.1"/>
    </source>
</evidence>
<proteinExistence type="inferred from homology"/>
<evidence type="ECO:0000256" key="13">
    <source>
        <dbReference type="SAM" id="Phobius"/>
    </source>
</evidence>
<comment type="subunit">
    <text evidence="3">F-type ATPases have 2 components, CF(1) - the catalytic core - and CF(0) - the membrane proton channel.</text>
</comment>
<evidence type="ECO:0000256" key="5">
    <source>
        <dbReference type="ARBA" id="ARBA00022547"/>
    </source>
</evidence>
<evidence type="ECO:0000256" key="7">
    <source>
        <dbReference type="ARBA" id="ARBA00022781"/>
    </source>
</evidence>
<evidence type="ECO:0000256" key="12">
    <source>
        <dbReference type="RuleBase" id="RU003661"/>
    </source>
</evidence>